<evidence type="ECO:0008006" key="5">
    <source>
        <dbReference type="Google" id="ProtNLM"/>
    </source>
</evidence>
<dbReference type="OrthoDB" id="535545at2759"/>
<name>A0A150GWX3_GONPE</name>
<keyword evidence="2" id="KW-1133">Transmembrane helix</keyword>
<dbReference type="STRING" id="33097.A0A150GWX3"/>
<comment type="caution">
    <text evidence="3">The sequence shown here is derived from an EMBL/GenBank/DDBJ whole genome shotgun (WGS) entry which is preliminary data.</text>
</comment>
<keyword evidence="2" id="KW-0472">Membrane</keyword>
<dbReference type="AlphaFoldDB" id="A0A150GWX3"/>
<organism evidence="3 4">
    <name type="scientific">Gonium pectorale</name>
    <name type="common">Green alga</name>
    <dbReference type="NCBI Taxonomy" id="33097"/>
    <lineage>
        <taxon>Eukaryota</taxon>
        <taxon>Viridiplantae</taxon>
        <taxon>Chlorophyta</taxon>
        <taxon>core chlorophytes</taxon>
        <taxon>Chlorophyceae</taxon>
        <taxon>CS clade</taxon>
        <taxon>Chlamydomonadales</taxon>
        <taxon>Volvocaceae</taxon>
        <taxon>Gonium</taxon>
    </lineage>
</organism>
<dbReference type="EMBL" id="LSYV01000007">
    <property type="protein sequence ID" value="KXZ53870.1"/>
    <property type="molecule type" value="Genomic_DNA"/>
</dbReference>
<evidence type="ECO:0000256" key="1">
    <source>
        <dbReference type="SAM" id="MobiDB-lite"/>
    </source>
</evidence>
<evidence type="ECO:0000313" key="4">
    <source>
        <dbReference type="Proteomes" id="UP000075714"/>
    </source>
</evidence>
<dbReference type="Proteomes" id="UP000075714">
    <property type="component" value="Unassembled WGS sequence"/>
</dbReference>
<protein>
    <recommendedName>
        <fullName evidence="5">VASt domain-containing protein</fullName>
    </recommendedName>
</protein>
<feature type="region of interest" description="Disordered" evidence="1">
    <location>
        <begin position="179"/>
        <end position="198"/>
    </location>
</feature>
<reference evidence="4" key="1">
    <citation type="journal article" date="2016" name="Nat. Commun.">
        <title>The Gonium pectorale genome demonstrates co-option of cell cycle regulation during the evolution of multicellularity.</title>
        <authorList>
            <person name="Hanschen E.R."/>
            <person name="Marriage T.N."/>
            <person name="Ferris P.J."/>
            <person name="Hamaji T."/>
            <person name="Toyoda A."/>
            <person name="Fujiyama A."/>
            <person name="Neme R."/>
            <person name="Noguchi H."/>
            <person name="Minakuchi Y."/>
            <person name="Suzuki M."/>
            <person name="Kawai-Toyooka H."/>
            <person name="Smith D.R."/>
            <person name="Sparks H."/>
            <person name="Anderson J."/>
            <person name="Bakaric R."/>
            <person name="Luria V."/>
            <person name="Karger A."/>
            <person name="Kirschner M.W."/>
            <person name="Durand P.M."/>
            <person name="Michod R.E."/>
            <person name="Nozaki H."/>
            <person name="Olson B.J."/>
        </authorList>
    </citation>
    <scope>NUCLEOTIDE SEQUENCE [LARGE SCALE GENOMIC DNA]</scope>
    <source>
        <strain evidence="4">NIES-2863</strain>
    </source>
</reference>
<sequence length="347" mass="36377">MKEIEVEINVPDCTAQSYFDVIYAGDAALRAFHAKVNGDANAAAEAWGSDGTRSVRFTMPMNVPAMLKKVIGMDSVPVVETQRVEWGAGCCSFKLISEPLLNFPGANKFTTSGFLAVASRPDGSCSVKALMQCAAAMPWPMNTTVEGLMATEAAASINTFLTWCRDYYASWKVEQGAVPERPAPARAAAAPRPPRTTTEGEQFFDALEDEEEAVGYGGEAEAEEALVPYQPPRLEDVIVDCLRQIQASTAQTASSLQALEELIRNMDDNMQVVREKLVGRRPQPTSGRAPSASPSAAAAARGAAVASRSGGASGGYVAAFAAGALVAGAAAAAYFRYKGLGSGSGSG</sequence>
<feature type="transmembrane region" description="Helical" evidence="2">
    <location>
        <begin position="316"/>
        <end position="335"/>
    </location>
</feature>
<proteinExistence type="predicted"/>
<keyword evidence="2" id="KW-0812">Transmembrane</keyword>
<evidence type="ECO:0000313" key="3">
    <source>
        <dbReference type="EMBL" id="KXZ53870.1"/>
    </source>
</evidence>
<gene>
    <name evidence="3" type="ORF">GPECTOR_6g788</name>
</gene>
<keyword evidence="4" id="KW-1185">Reference proteome</keyword>
<evidence type="ECO:0000256" key="2">
    <source>
        <dbReference type="SAM" id="Phobius"/>
    </source>
</evidence>
<accession>A0A150GWX3</accession>